<reference evidence="14" key="1">
    <citation type="submission" date="2014-09" db="EMBL/GenBank/DDBJ databases">
        <title>Cloning, sequence analysis and expression of ATP synthase subunit alpha, mitochondrial-like in carmine spider mite.</title>
        <authorList>
            <person name="Luo Y.J."/>
            <person name="Ni J."/>
            <person name="Xie D.Y."/>
            <person name="Zheng K.Y."/>
            <person name="Chai J.P."/>
            <person name="Yang Z.G."/>
            <person name="Da A.S."/>
        </authorList>
    </citation>
    <scope>NUCLEOTIDE SEQUENCE</scope>
</reference>
<dbReference type="Gene3D" id="1.20.5.440">
    <property type="entry name" value="ATP synthase delta/epsilon subunit, C-terminal domain"/>
    <property type="match status" value="1"/>
</dbReference>
<dbReference type="Pfam" id="PF02823">
    <property type="entry name" value="ATP-synt_DE_N"/>
    <property type="match status" value="1"/>
</dbReference>
<evidence type="ECO:0000256" key="8">
    <source>
        <dbReference type="ARBA" id="ARBA00023128"/>
    </source>
</evidence>
<name>A0A059UJ54_TETCI</name>
<dbReference type="InterPro" id="IPR036771">
    <property type="entry name" value="ATPsynth_dsu/esu_N"/>
</dbReference>
<accession>A0A059UJ54</accession>
<dbReference type="Gene3D" id="2.60.15.10">
    <property type="entry name" value="F0F1 ATP synthase delta/epsilon subunit, N-terminal"/>
    <property type="match status" value="1"/>
</dbReference>
<evidence type="ECO:0000256" key="7">
    <source>
        <dbReference type="ARBA" id="ARBA00023065"/>
    </source>
</evidence>
<proteinExistence type="evidence at transcript level"/>
<dbReference type="NCBIfam" id="TIGR01216">
    <property type="entry name" value="ATP_synt_epsi"/>
    <property type="match status" value="1"/>
</dbReference>
<evidence type="ECO:0000313" key="14">
    <source>
        <dbReference type="EMBL" id="AHZ64886.2"/>
    </source>
</evidence>
<feature type="domain" description="ATP synthase F1 complex delta/epsilon subunit N-terminal" evidence="13">
    <location>
        <begin position="37"/>
        <end position="118"/>
    </location>
</feature>
<keyword evidence="9" id="KW-0472">Membrane</keyword>
<keyword evidence="7" id="KW-0406">Ion transport</keyword>
<dbReference type="GO" id="GO:0045259">
    <property type="term" value="C:proton-transporting ATP synthase complex"/>
    <property type="evidence" value="ECO:0007669"/>
    <property type="project" value="UniProtKB-KW"/>
</dbReference>
<protein>
    <recommendedName>
        <fullName evidence="12">F-ATPase delta subunit</fullName>
    </recommendedName>
</protein>
<evidence type="ECO:0000259" key="13">
    <source>
        <dbReference type="Pfam" id="PF02823"/>
    </source>
</evidence>
<keyword evidence="4" id="KW-0375">Hydrogen ion transport</keyword>
<evidence type="ECO:0000256" key="12">
    <source>
        <dbReference type="ARBA" id="ARBA00031669"/>
    </source>
</evidence>
<dbReference type="GO" id="GO:0005743">
    <property type="term" value="C:mitochondrial inner membrane"/>
    <property type="evidence" value="ECO:0007669"/>
    <property type="project" value="UniProtKB-SubCell"/>
</dbReference>
<dbReference type="PANTHER" id="PTHR13822:SF7">
    <property type="entry name" value="ATP SYNTHASE SUBUNIT DELTA, MITOCHONDRIAL"/>
    <property type="match status" value="1"/>
</dbReference>
<keyword evidence="5" id="KW-0999">Mitochondrion inner membrane</keyword>
<dbReference type="InterPro" id="IPR001469">
    <property type="entry name" value="ATP_synth_F1_dsu/esu"/>
</dbReference>
<evidence type="ECO:0000256" key="9">
    <source>
        <dbReference type="ARBA" id="ARBA00023136"/>
    </source>
</evidence>
<sequence length="167" mass="17942">MASLLRSSLTQLRGLTRISNVNQIASSTKLSSRAYSMSFTFASPYEVHYKDADVKQVDVPSFSGTFGILPQHVPTLAVLKPGVVTVFENEGDTKKYFVSSGTVTINEDSSVQILAEEAVPLDFLDVNAARDALKDAQTDESKASSPEEKAAAQVAVEVSEAIIKAIE</sequence>
<keyword evidence="6" id="KW-0809">Transit peptide</keyword>
<evidence type="ECO:0000256" key="1">
    <source>
        <dbReference type="ARBA" id="ARBA00004273"/>
    </source>
</evidence>
<keyword evidence="11" id="KW-0066">ATP synthesis</keyword>
<dbReference type="InterPro" id="IPR020546">
    <property type="entry name" value="ATP_synth_F1_dsu/esu_N"/>
</dbReference>
<evidence type="ECO:0000256" key="6">
    <source>
        <dbReference type="ARBA" id="ARBA00022946"/>
    </source>
</evidence>
<evidence type="ECO:0000256" key="3">
    <source>
        <dbReference type="ARBA" id="ARBA00022448"/>
    </source>
</evidence>
<dbReference type="FunFam" id="2.60.15.10:FF:000004">
    <property type="entry name" value="ATP synthase subunit delta, mitochondrial"/>
    <property type="match status" value="1"/>
</dbReference>
<dbReference type="SUPFAM" id="SSF51344">
    <property type="entry name" value="Epsilon subunit of F1F0-ATP synthase N-terminal domain"/>
    <property type="match status" value="1"/>
</dbReference>
<dbReference type="EMBL" id="KJ534392">
    <property type="protein sequence ID" value="AHZ64886.2"/>
    <property type="molecule type" value="mRNA"/>
</dbReference>
<dbReference type="PANTHER" id="PTHR13822">
    <property type="entry name" value="ATP SYNTHASE DELTA/EPSILON CHAIN"/>
    <property type="match status" value="1"/>
</dbReference>
<evidence type="ECO:0000256" key="5">
    <source>
        <dbReference type="ARBA" id="ARBA00022792"/>
    </source>
</evidence>
<dbReference type="HAMAP" id="MF_00530">
    <property type="entry name" value="ATP_synth_epsil_bac"/>
    <property type="match status" value="1"/>
</dbReference>
<keyword evidence="10" id="KW-0139">CF(1)</keyword>
<evidence type="ECO:0000256" key="4">
    <source>
        <dbReference type="ARBA" id="ARBA00022781"/>
    </source>
</evidence>
<keyword evidence="3" id="KW-0813">Transport</keyword>
<evidence type="ECO:0000256" key="2">
    <source>
        <dbReference type="ARBA" id="ARBA00005712"/>
    </source>
</evidence>
<dbReference type="GO" id="GO:0046933">
    <property type="term" value="F:proton-transporting ATP synthase activity, rotational mechanism"/>
    <property type="evidence" value="ECO:0007669"/>
    <property type="project" value="InterPro"/>
</dbReference>
<dbReference type="AlphaFoldDB" id="A0A059UJ54"/>
<comment type="subcellular location">
    <subcellularLocation>
        <location evidence="1">Mitochondrion inner membrane</location>
    </subcellularLocation>
</comment>
<organism evidence="14">
    <name type="scientific">Tetranychus cinnabarinus</name>
    <name type="common">Carmine spider mite</name>
    <name type="synonym">Acarus cinnabarinus</name>
    <dbReference type="NCBI Taxonomy" id="93129"/>
    <lineage>
        <taxon>Eukaryota</taxon>
        <taxon>Metazoa</taxon>
        <taxon>Ecdysozoa</taxon>
        <taxon>Arthropoda</taxon>
        <taxon>Chelicerata</taxon>
        <taxon>Arachnida</taxon>
        <taxon>Acari</taxon>
        <taxon>Acariformes</taxon>
        <taxon>Trombidiformes</taxon>
        <taxon>Prostigmata</taxon>
        <taxon>Eleutherengona</taxon>
        <taxon>Raphignathae</taxon>
        <taxon>Tetranychoidea</taxon>
        <taxon>Tetranychidae</taxon>
        <taxon>Tetranychus</taxon>
    </lineage>
</organism>
<evidence type="ECO:0000256" key="11">
    <source>
        <dbReference type="ARBA" id="ARBA00023310"/>
    </source>
</evidence>
<keyword evidence="8" id="KW-0496">Mitochondrion</keyword>
<comment type="similarity">
    <text evidence="2">Belongs to the ATPase epsilon chain family.</text>
</comment>
<evidence type="ECO:0000256" key="10">
    <source>
        <dbReference type="ARBA" id="ARBA00023196"/>
    </source>
</evidence>
<dbReference type="CDD" id="cd12152">
    <property type="entry name" value="F1-ATPase_delta"/>
    <property type="match status" value="1"/>
</dbReference>